<dbReference type="Pfam" id="PF03413">
    <property type="entry name" value="PepSY"/>
    <property type="match status" value="1"/>
</dbReference>
<proteinExistence type="predicted"/>
<organism evidence="2 3">
    <name type="scientific">Halomonas campaniensis</name>
    <dbReference type="NCBI Taxonomy" id="213554"/>
    <lineage>
        <taxon>Bacteria</taxon>
        <taxon>Pseudomonadati</taxon>
        <taxon>Pseudomonadota</taxon>
        <taxon>Gammaproteobacteria</taxon>
        <taxon>Oceanospirillales</taxon>
        <taxon>Halomonadaceae</taxon>
        <taxon>Halomonas</taxon>
    </lineage>
</organism>
<accession>A0A7W5K0C5</accession>
<dbReference type="Proteomes" id="UP000553442">
    <property type="component" value="Unassembled WGS sequence"/>
</dbReference>
<gene>
    <name evidence="2" type="ORF">BDK63_000449</name>
</gene>
<dbReference type="EMBL" id="JACHZF010000003">
    <property type="protein sequence ID" value="MBB3329609.1"/>
    <property type="molecule type" value="Genomic_DNA"/>
</dbReference>
<evidence type="ECO:0000313" key="2">
    <source>
        <dbReference type="EMBL" id="MBB3329609.1"/>
    </source>
</evidence>
<reference evidence="2 3" key="1">
    <citation type="submission" date="2020-08" db="EMBL/GenBank/DDBJ databases">
        <title>Genomic Encyclopedia of Archaeal and Bacterial Type Strains, Phase II (KMG-II): from individual species to whole genera.</title>
        <authorList>
            <person name="Goeker M."/>
        </authorList>
    </citation>
    <scope>NUCLEOTIDE SEQUENCE [LARGE SCALE GENOMIC DNA]</scope>
    <source>
        <strain evidence="2 3">5AG</strain>
    </source>
</reference>
<dbReference type="Gene3D" id="3.10.450.40">
    <property type="match status" value="1"/>
</dbReference>
<sequence length="120" mass="13208">MNLSLPFPASLRPGLAVALLLLLALAGLPPLAAGDDDWQELHERVSRGELVPMATVLDWLEARYAGQVLEVELEREDSRLVYEVEMLGPRGQRVEFAFDAASGELIGIEGVGIDDMRRRP</sequence>
<name>A0A7W5K0C5_9GAMM</name>
<evidence type="ECO:0000313" key="3">
    <source>
        <dbReference type="Proteomes" id="UP000553442"/>
    </source>
</evidence>
<feature type="domain" description="PepSY" evidence="1">
    <location>
        <begin position="55"/>
        <end position="109"/>
    </location>
</feature>
<dbReference type="InterPro" id="IPR025711">
    <property type="entry name" value="PepSY"/>
</dbReference>
<keyword evidence="3" id="KW-1185">Reference proteome</keyword>
<protein>
    <submittedName>
        <fullName evidence="2">Putative membrane protein YkoI</fullName>
    </submittedName>
</protein>
<dbReference type="RefSeq" id="WP_183329699.1">
    <property type="nucleotide sequence ID" value="NZ_JACHZF010000003.1"/>
</dbReference>
<evidence type="ECO:0000259" key="1">
    <source>
        <dbReference type="Pfam" id="PF03413"/>
    </source>
</evidence>
<dbReference type="AlphaFoldDB" id="A0A7W5K0C5"/>
<comment type="caution">
    <text evidence="2">The sequence shown here is derived from an EMBL/GenBank/DDBJ whole genome shotgun (WGS) entry which is preliminary data.</text>
</comment>